<dbReference type="GeneID" id="101896610"/>
<dbReference type="Pfam" id="PF00650">
    <property type="entry name" value="CRAL_TRIO"/>
    <property type="match status" value="2"/>
</dbReference>
<dbReference type="eggNOG" id="KOG1471">
    <property type="taxonomic scope" value="Eukaryota"/>
</dbReference>
<dbReference type="VEuPathDB" id="VectorBase:MDOA002722"/>
<gene>
    <name evidence="3" type="primary">LOC101896610</name>
</gene>
<organism evidence="2 3">
    <name type="scientific">Musca domestica</name>
    <name type="common">House fly</name>
    <dbReference type="NCBI Taxonomy" id="7370"/>
    <lineage>
        <taxon>Eukaryota</taxon>
        <taxon>Metazoa</taxon>
        <taxon>Ecdysozoa</taxon>
        <taxon>Arthropoda</taxon>
        <taxon>Hexapoda</taxon>
        <taxon>Insecta</taxon>
        <taxon>Pterygota</taxon>
        <taxon>Neoptera</taxon>
        <taxon>Endopterygota</taxon>
        <taxon>Diptera</taxon>
        <taxon>Brachycera</taxon>
        <taxon>Muscomorpha</taxon>
        <taxon>Muscoidea</taxon>
        <taxon>Muscidae</taxon>
        <taxon>Musca</taxon>
    </lineage>
</organism>
<evidence type="ECO:0000313" key="2">
    <source>
        <dbReference type="Proteomes" id="UP001652621"/>
    </source>
</evidence>
<dbReference type="CDD" id="cd00170">
    <property type="entry name" value="SEC14"/>
    <property type="match status" value="2"/>
</dbReference>
<dbReference type="OrthoDB" id="6432525at2759"/>
<dbReference type="Gene3D" id="1.20.5.1200">
    <property type="entry name" value="Alpha-tocopherol transfer"/>
    <property type="match status" value="1"/>
</dbReference>
<dbReference type="PANTHER" id="PTHR10174">
    <property type="entry name" value="ALPHA-TOCOPHEROL TRANSFER PROTEIN-RELATED"/>
    <property type="match status" value="1"/>
</dbReference>
<evidence type="ECO:0000259" key="1">
    <source>
        <dbReference type="PROSITE" id="PS50191"/>
    </source>
</evidence>
<feature type="domain" description="CRAL-TRIO" evidence="1">
    <location>
        <begin position="143"/>
        <end position="244"/>
    </location>
</feature>
<name>A0A9J7D258_MUSDO</name>
<dbReference type="InterPro" id="IPR036273">
    <property type="entry name" value="CRAL/TRIO_N_dom_sf"/>
</dbReference>
<keyword evidence="2" id="KW-1185">Reference proteome</keyword>
<dbReference type="PRINTS" id="PR00180">
    <property type="entry name" value="CRETINALDHBP"/>
</dbReference>
<dbReference type="InterPro" id="IPR001251">
    <property type="entry name" value="CRAL-TRIO_dom"/>
</dbReference>
<evidence type="ECO:0000313" key="3">
    <source>
        <dbReference type="RefSeq" id="XP_005191548.2"/>
    </source>
</evidence>
<dbReference type="PANTHER" id="PTHR10174:SF213">
    <property type="entry name" value="CRAL-TRIO DOMAIN-CONTAINING PROTEIN"/>
    <property type="match status" value="1"/>
</dbReference>
<dbReference type="InterPro" id="IPR036865">
    <property type="entry name" value="CRAL-TRIO_dom_sf"/>
</dbReference>
<dbReference type="Proteomes" id="UP001652621">
    <property type="component" value="Unplaced"/>
</dbReference>
<feature type="domain" description="CRAL-TRIO" evidence="1">
    <location>
        <begin position="410"/>
        <end position="570"/>
    </location>
</feature>
<dbReference type="RefSeq" id="XP_005191548.2">
    <property type="nucleotide sequence ID" value="XM_005191491.4"/>
</dbReference>
<dbReference type="Gene3D" id="3.40.525.10">
    <property type="entry name" value="CRAL-TRIO lipid binding domain"/>
    <property type="match status" value="2"/>
</dbReference>
<dbReference type="PROSITE" id="PS50191">
    <property type="entry name" value="CRAL_TRIO"/>
    <property type="match status" value="2"/>
</dbReference>
<reference evidence="3" key="1">
    <citation type="submission" date="2025-08" db="UniProtKB">
        <authorList>
            <consortium name="RefSeq"/>
        </authorList>
    </citation>
    <scope>IDENTIFICATION</scope>
    <source>
        <strain evidence="3">Aabys</strain>
        <tissue evidence="3">Whole body</tissue>
    </source>
</reference>
<dbReference type="SUPFAM" id="SSF46938">
    <property type="entry name" value="CRAL/TRIO N-terminal domain"/>
    <property type="match status" value="1"/>
</dbReference>
<sequence>MFNLFDLEEQYRRLPHIKRDEVKKLLEWVLMQPHLPKITEHEALIFFYACDCRMEYAKQVIDLNYTCRTHFDEFFGNVDVESADIKQIRSVVASVPLQQRTPEGYLVVMSKLKDTDPAKFHFGNSVKLYAISQDKWFLENDIPKGLIIAIDMTGAKLGHIPRINLLHLKKASYFLQEAIPTRLVGLHFLNATSLMDRFLAVIQPFLKKELLDMLHVHTTMDTFYKFVPREIVPKDFGGPGLEMKELEENFFQSLRESRFDIIEYSATHRVNEKLRPGKAKLNSDLFGTEGNFKKLDIDCSDQQAIQCNFIPLSIRIEIQKHNRTTMSFKLFNLDEQYAKHPEVKRDEVLKLLDWSLAQPHLPKITEHEALLFYFACNCSMEYAKSVLDLNFTCRTHFEEFFGNVDIATPEMQLVRQTVAGFPLQQQTPEGYIVVMVNIMDPDASKFNFVNSIKLYSIGQDKWMLESGVMSGLIFVLDLSNLSFGHITRIGISSLKKVMYYLQEAIPGRLVGLHFINASKSVDKLMVLLNPLLKKELMDMFHVHTTMDTFYKFVPRDILPKEYGGPGGELKQLNDAYFQGLMDSRQEIIDYNNTHRVNEKLRPTKAKLNSELFGTEGNFKKLDIDKSLGFVVRRF</sequence>
<proteinExistence type="predicted"/>
<dbReference type="SMART" id="SM00516">
    <property type="entry name" value="SEC14"/>
    <property type="match status" value="2"/>
</dbReference>
<accession>A0A9J7D258</accession>
<dbReference type="VEuPathDB" id="VectorBase:MDOMA2_006081"/>
<protein>
    <submittedName>
        <fullName evidence="3">Uncharacterized protein LOC101896610</fullName>
    </submittedName>
</protein>
<dbReference type="SUPFAM" id="SSF52087">
    <property type="entry name" value="CRAL/TRIO domain"/>
    <property type="match status" value="2"/>
</dbReference>